<dbReference type="GO" id="GO:0007187">
    <property type="term" value="P:G protein-coupled receptor signaling pathway, coupled to cyclic nucleotide second messenger"/>
    <property type="evidence" value="ECO:0007669"/>
    <property type="project" value="TreeGrafter"/>
</dbReference>
<dbReference type="InterPro" id="IPR017452">
    <property type="entry name" value="GPCR_Rhodpsn_7TM"/>
</dbReference>
<dbReference type="AlphaFoldDB" id="A0A6P8J010"/>
<dbReference type="PANTHER" id="PTHR24247:SF278">
    <property type="entry name" value="HISTAMINE H2 RECEPTOR"/>
    <property type="match status" value="1"/>
</dbReference>
<evidence type="ECO:0000256" key="8">
    <source>
        <dbReference type="ARBA" id="ARBA00023224"/>
    </source>
</evidence>
<feature type="transmembrane region" description="Helical" evidence="11">
    <location>
        <begin position="246"/>
        <end position="269"/>
    </location>
</feature>
<dbReference type="PROSITE" id="PS50262">
    <property type="entry name" value="G_PROTEIN_RECEP_F1_2"/>
    <property type="match status" value="1"/>
</dbReference>
<dbReference type="GO" id="GO:0005886">
    <property type="term" value="C:plasma membrane"/>
    <property type="evidence" value="ECO:0007669"/>
    <property type="project" value="UniProtKB-SubCell"/>
</dbReference>
<protein>
    <submittedName>
        <fullName evidence="14 15">Tyramine receptor Ser-2-like</fullName>
    </submittedName>
</protein>
<feature type="compositionally biased region" description="Polar residues" evidence="10">
    <location>
        <begin position="363"/>
        <end position="373"/>
    </location>
</feature>
<dbReference type="PANTHER" id="PTHR24247">
    <property type="entry name" value="5-HYDROXYTRYPTAMINE RECEPTOR"/>
    <property type="match status" value="1"/>
</dbReference>
<dbReference type="GO" id="GO:0030425">
    <property type="term" value="C:dendrite"/>
    <property type="evidence" value="ECO:0007669"/>
    <property type="project" value="TreeGrafter"/>
</dbReference>
<feature type="transmembrane region" description="Helical" evidence="11">
    <location>
        <begin position="98"/>
        <end position="122"/>
    </location>
</feature>
<dbReference type="PROSITE" id="PS00237">
    <property type="entry name" value="G_PROTEIN_RECEP_F1_1"/>
    <property type="match status" value="1"/>
</dbReference>
<evidence type="ECO:0000256" key="5">
    <source>
        <dbReference type="ARBA" id="ARBA00023040"/>
    </source>
</evidence>
<evidence type="ECO:0000256" key="9">
    <source>
        <dbReference type="RuleBase" id="RU000688"/>
    </source>
</evidence>
<evidence type="ECO:0000256" key="2">
    <source>
        <dbReference type="ARBA" id="ARBA00022475"/>
    </source>
</evidence>
<keyword evidence="7 9" id="KW-0675">Receptor</keyword>
<dbReference type="Proteomes" id="UP000515163">
    <property type="component" value="Unplaced"/>
</dbReference>
<reference evidence="14 15" key="1">
    <citation type="submission" date="2025-04" db="UniProtKB">
        <authorList>
            <consortium name="RefSeq"/>
        </authorList>
    </citation>
    <scope>IDENTIFICATION</scope>
    <source>
        <tissue evidence="14 15">Tentacle</tissue>
    </source>
</reference>
<feature type="domain" description="G-protein coupled receptors family 1 profile" evidence="12">
    <location>
        <begin position="38"/>
        <end position="300"/>
    </location>
</feature>
<feature type="transmembrane region" description="Helical" evidence="11">
    <location>
        <begin position="143"/>
        <end position="163"/>
    </location>
</feature>
<evidence type="ECO:0000256" key="7">
    <source>
        <dbReference type="ARBA" id="ARBA00023170"/>
    </source>
</evidence>
<dbReference type="OrthoDB" id="5971765at2759"/>
<name>A0A6P8J010_ACTTE</name>
<accession>A0A6P8J010</accession>
<keyword evidence="5 9" id="KW-0297">G-protein coupled receptor</keyword>
<feature type="transmembrane region" description="Helical" evidence="11">
    <location>
        <begin position="58"/>
        <end position="78"/>
    </location>
</feature>
<dbReference type="KEGG" id="aten:116305526"/>
<evidence type="ECO:0000256" key="10">
    <source>
        <dbReference type="SAM" id="MobiDB-lite"/>
    </source>
</evidence>
<evidence type="ECO:0000256" key="4">
    <source>
        <dbReference type="ARBA" id="ARBA00022989"/>
    </source>
</evidence>
<proteinExistence type="inferred from homology"/>
<dbReference type="RefSeq" id="XP_031571322.1">
    <property type="nucleotide sequence ID" value="XM_031715462.1"/>
</dbReference>
<dbReference type="PRINTS" id="PR00237">
    <property type="entry name" value="GPCRRHODOPSN"/>
</dbReference>
<dbReference type="SUPFAM" id="SSF81321">
    <property type="entry name" value="Family A G protein-coupled receptor-like"/>
    <property type="match status" value="1"/>
</dbReference>
<evidence type="ECO:0000256" key="1">
    <source>
        <dbReference type="ARBA" id="ARBA00004651"/>
    </source>
</evidence>
<dbReference type="Pfam" id="PF00001">
    <property type="entry name" value="7tm_1"/>
    <property type="match status" value="1"/>
</dbReference>
<feature type="transmembrane region" description="Helical" evidence="11">
    <location>
        <begin position="20"/>
        <end position="46"/>
    </location>
</feature>
<keyword evidence="6 11" id="KW-0472">Membrane</keyword>
<evidence type="ECO:0000256" key="11">
    <source>
        <dbReference type="SAM" id="Phobius"/>
    </source>
</evidence>
<feature type="transmembrane region" description="Helical" evidence="11">
    <location>
        <begin position="183"/>
        <end position="206"/>
    </location>
</feature>
<dbReference type="RefSeq" id="XP_031571320.1">
    <property type="nucleotide sequence ID" value="XM_031715460.1"/>
</dbReference>
<dbReference type="GO" id="GO:0007268">
    <property type="term" value="P:chemical synaptic transmission"/>
    <property type="evidence" value="ECO:0007669"/>
    <property type="project" value="TreeGrafter"/>
</dbReference>
<evidence type="ECO:0000256" key="3">
    <source>
        <dbReference type="ARBA" id="ARBA00022692"/>
    </source>
</evidence>
<keyword evidence="2" id="KW-1003">Cell membrane</keyword>
<dbReference type="GO" id="GO:0004993">
    <property type="term" value="F:G protein-coupled serotonin receptor activity"/>
    <property type="evidence" value="ECO:0007669"/>
    <property type="project" value="TreeGrafter"/>
</dbReference>
<dbReference type="Gene3D" id="1.20.1070.10">
    <property type="entry name" value="Rhodopsin 7-helix transmembrane proteins"/>
    <property type="match status" value="1"/>
</dbReference>
<feature type="transmembrane region" description="Helical" evidence="11">
    <location>
        <begin position="281"/>
        <end position="300"/>
    </location>
</feature>
<sequence length="427" mass="48601">MMANATNGTGTHILNFEKWYGYMFAGLYCIIIIVATLANIIVCCAIGFNRKLRRNPTYLFILSLAFSDLVTAVFAMPFDAEILITAGKWHHDEALCKAWIVAYLLTVPTSINTLLALSVDRYKTLSDPLNRFRRSRFMTRKRAIIIIIFLWAYCFIVAILPVADVFSTLPFIYEESCLFPLPILFSAITSFTNFVIPLLLTCAIYIKIYQIARLHPLQQQRICSSTFGRPKIHKEYMHNIRAAKTISLFVFVFVFCWVPYSTVSIIGNLCESCFFSIPPHVYPPLLLLGYLNSALNPFLFSFRNRAVKNTLCGIYDCLRIRKSVSAISRSLNSIAKRSELPDNESSTVVRMFSMRSFSGSRSETSPEPNQNETYPKDLQKTDSIASTSRSREPLSCNDKLQLQVELLESSCPQGREKQSYGEYNTHL</sequence>
<dbReference type="RefSeq" id="XP_031571321.1">
    <property type="nucleotide sequence ID" value="XM_031715461.1"/>
</dbReference>
<gene>
    <name evidence="14 15 16" type="primary">LOC116305526</name>
</gene>
<dbReference type="GO" id="GO:0030594">
    <property type="term" value="F:neurotransmitter receptor activity"/>
    <property type="evidence" value="ECO:0007669"/>
    <property type="project" value="TreeGrafter"/>
</dbReference>
<evidence type="ECO:0000313" key="16">
    <source>
        <dbReference type="RefSeq" id="XP_031571322.1"/>
    </source>
</evidence>
<dbReference type="CDD" id="cd14967">
    <property type="entry name" value="7tmA_amine_R-like"/>
    <property type="match status" value="1"/>
</dbReference>
<dbReference type="InterPro" id="IPR000276">
    <property type="entry name" value="GPCR_Rhodpsn"/>
</dbReference>
<comment type="subcellular location">
    <subcellularLocation>
        <location evidence="1">Cell membrane</location>
        <topology evidence="1">Multi-pass membrane protein</topology>
    </subcellularLocation>
</comment>
<evidence type="ECO:0000313" key="14">
    <source>
        <dbReference type="RefSeq" id="XP_031571320.1"/>
    </source>
</evidence>
<evidence type="ECO:0000259" key="12">
    <source>
        <dbReference type="PROSITE" id="PS50262"/>
    </source>
</evidence>
<feature type="region of interest" description="Disordered" evidence="10">
    <location>
        <begin position="357"/>
        <end position="395"/>
    </location>
</feature>
<dbReference type="GO" id="GO:0045202">
    <property type="term" value="C:synapse"/>
    <property type="evidence" value="ECO:0007669"/>
    <property type="project" value="GOC"/>
</dbReference>
<comment type="similarity">
    <text evidence="9">Belongs to the G-protein coupled receptor 1 family.</text>
</comment>
<keyword evidence="4 11" id="KW-1133">Transmembrane helix</keyword>
<keyword evidence="8 9" id="KW-0807">Transducer</keyword>
<evidence type="ECO:0000313" key="15">
    <source>
        <dbReference type="RefSeq" id="XP_031571321.1"/>
    </source>
</evidence>
<keyword evidence="3 9" id="KW-0812">Transmembrane</keyword>
<dbReference type="GeneID" id="116305526"/>
<evidence type="ECO:0000256" key="6">
    <source>
        <dbReference type="ARBA" id="ARBA00023136"/>
    </source>
</evidence>
<organism evidence="13 14">
    <name type="scientific">Actinia tenebrosa</name>
    <name type="common">Australian red waratah sea anemone</name>
    <dbReference type="NCBI Taxonomy" id="6105"/>
    <lineage>
        <taxon>Eukaryota</taxon>
        <taxon>Metazoa</taxon>
        <taxon>Cnidaria</taxon>
        <taxon>Anthozoa</taxon>
        <taxon>Hexacorallia</taxon>
        <taxon>Actiniaria</taxon>
        <taxon>Actiniidae</taxon>
        <taxon>Actinia</taxon>
    </lineage>
</organism>
<keyword evidence="13" id="KW-1185">Reference proteome</keyword>
<evidence type="ECO:0000313" key="13">
    <source>
        <dbReference type="Proteomes" id="UP000515163"/>
    </source>
</evidence>